<keyword evidence="10" id="KW-1185">Reference proteome</keyword>
<evidence type="ECO:0000256" key="7">
    <source>
        <dbReference type="PIRNR" id="PIRNR016636"/>
    </source>
</evidence>
<dbReference type="GO" id="GO:0016746">
    <property type="term" value="F:acyltransferase activity"/>
    <property type="evidence" value="ECO:0007669"/>
    <property type="project" value="UniProtKB-KW"/>
</dbReference>
<evidence type="ECO:0000313" key="9">
    <source>
        <dbReference type="EMBL" id="QLG44574.1"/>
    </source>
</evidence>
<dbReference type="GO" id="GO:0042121">
    <property type="term" value="P:alginic acid biosynthetic process"/>
    <property type="evidence" value="ECO:0007669"/>
    <property type="project" value="InterPro"/>
</dbReference>
<keyword evidence="5 8" id="KW-1133">Transmembrane helix</keyword>
<evidence type="ECO:0000256" key="4">
    <source>
        <dbReference type="ARBA" id="ARBA00022692"/>
    </source>
</evidence>
<feature type="transmembrane region" description="Helical" evidence="8">
    <location>
        <begin position="6"/>
        <end position="24"/>
    </location>
</feature>
<keyword evidence="6 7" id="KW-0472">Membrane</keyword>
<evidence type="ECO:0000313" key="10">
    <source>
        <dbReference type="Proteomes" id="UP000509302"/>
    </source>
</evidence>
<proteinExistence type="inferred from homology"/>
<keyword evidence="7" id="KW-0012">Acyltransferase</keyword>
<dbReference type="KEGG" id="cagg:HYG79_04170"/>
<accession>A0A7H9AMG6</accession>
<dbReference type="PIRSF" id="PIRSF016636">
    <property type="entry name" value="AlgI_DltB"/>
    <property type="match status" value="1"/>
</dbReference>
<dbReference type="PIRSF" id="PIRSF500217">
    <property type="entry name" value="AlgI"/>
    <property type="match status" value="1"/>
</dbReference>
<sequence>MLFNSWEFIFLFLVTSILYFNISYKYRIFLLLISSYIFYISWRWDFAFIMLGVTVINYFSGIRIHSASHKSKKRIWLFLAISTSLVPLLYFKYANFFLDNINGFMAIAGANIKFSYLELILPVGISFFTFQALSYSLDVFYGNTKIENNIVRFGTFVSFFPQLVAGPIERSSNLLEQLKNKHSFSKENFIEGSKLFIWGLFKKVVIADRLAIYVDKVYEHPELYSGPTLIVATLFFAFQIYCDFSGYSDMAIGAARILGFKLMQNFNLPYFASSISDFWKRWHISLSSWFGDYVYKPLGGSRVKYIKWLRNILVVFLVSGFWHGANWTFIIWGLLHAFLYFFESWGDLLLQKFRILKIKRTVIYKFFKIASVFMIVCYAWVYFRASSVRDAFSITRKIFIDWSDKFYIGSSMVTFLLSIVLIIFLLVFQISQYKGISSLYFSRSKINPWLQMIWYLTLLLGISLLGMSSNSFIYFQF</sequence>
<feature type="transmembrane region" description="Helical" evidence="8">
    <location>
        <begin position="452"/>
        <end position="475"/>
    </location>
</feature>
<dbReference type="EMBL" id="CP058595">
    <property type="protein sequence ID" value="QLG44574.1"/>
    <property type="molecule type" value="Genomic_DNA"/>
</dbReference>
<dbReference type="GO" id="GO:0005886">
    <property type="term" value="C:plasma membrane"/>
    <property type="evidence" value="ECO:0007669"/>
    <property type="project" value="UniProtKB-SubCell"/>
</dbReference>
<evidence type="ECO:0000256" key="3">
    <source>
        <dbReference type="ARBA" id="ARBA00022475"/>
    </source>
</evidence>
<dbReference type="InterPro" id="IPR028362">
    <property type="entry name" value="AlgI"/>
</dbReference>
<evidence type="ECO:0000256" key="1">
    <source>
        <dbReference type="ARBA" id="ARBA00004651"/>
    </source>
</evidence>
<comment type="similarity">
    <text evidence="2 7">Belongs to the membrane-bound acyltransferase family.</text>
</comment>
<feature type="transmembrane region" description="Helical" evidence="8">
    <location>
        <begin position="362"/>
        <end position="383"/>
    </location>
</feature>
<gene>
    <name evidence="9" type="ORF">HYG79_04170</name>
</gene>
<feature type="transmembrane region" description="Helical" evidence="8">
    <location>
        <begin position="75"/>
        <end position="93"/>
    </location>
</feature>
<evidence type="ECO:0000256" key="6">
    <source>
        <dbReference type="ARBA" id="ARBA00023136"/>
    </source>
</evidence>
<dbReference type="Proteomes" id="UP000509302">
    <property type="component" value="Chromosome"/>
</dbReference>
<feature type="transmembrane region" description="Helical" evidence="8">
    <location>
        <begin position="305"/>
        <end position="323"/>
    </location>
</feature>
<protein>
    <submittedName>
        <fullName evidence="9">MBOAT family protein</fullName>
    </submittedName>
</protein>
<dbReference type="AlphaFoldDB" id="A0A7H9AMG6"/>
<evidence type="ECO:0000256" key="2">
    <source>
        <dbReference type="ARBA" id="ARBA00010323"/>
    </source>
</evidence>
<dbReference type="PANTHER" id="PTHR13285">
    <property type="entry name" value="ACYLTRANSFERASE"/>
    <property type="match status" value="1"/>
</dbReference>
<dbReference type="PANTHER" id="PTHR13285:SF18">
    <property type="entry name" value="PROTEIN-CYSTEINE N-PALMITOYLTRANSFERASE RASP"/>
    <property type="match status" value="1"/>
</dbReference>
<reference evidence="9 10" key="1">
    <citation type="journal article" date="2006" name="Int. J. Syst. Evol. Microbiol.">
        <title>Costertonia aggregata gen. nov., sp. nov., a mesophilic marine bacterium of the family Flavobacteriaceae, isolated from a mature biofilm.</title>
        <authorList>
            <person name="Kwon K.K."/>
            <person name="Lee Y.K."/>
            <person name="Lee H.K."/>
        </authorList>
    </citation>
    <scope>NUCLEOTIDE SEQUENCE [LARGE SCALE GENOMIC DNA]</scope>
    <source>
        <strain evidence="9 10">KCCM 42265</strain>
    </source>
</reference>
<name>A0A7H9AMG6_9FLAO</name>
<dbReference type="Pfam" id="PF03062">
    <property type="entry name" value="MBOAT"/>
    <property type="match status" value="1"/>
</dbReference>
<keyword evidence="4 8" id="KW-0812">Transmembrane</keyword>
<evidence type="ECO:0000256" key="8">
    <source>
        <dbReference type="SAM" id="Phobius"/>
    </source>
</evidence>
<dbReference type="InterPro" id="IPR051085">
    <property type="entry name" value="MB_O-acyltransferase"/>
</dbReference>
<comment type="subcellular location">
    <subcellularLocation>
        <location evidence="1">Cell membrane</location>
        <topology evidence="1">Multi-pass membrane protein</topology>
    </subcellularLocation>
</comment>
<dbReference type="InterPro" id="IPR024194">
    <property type="entry name" value="Ac/AlaTfrase_AlgI/DltB"/>
</dbReference>
<dbReference type="InterPro" id="IPR004299">
    <property type="entry name" value="MBOAT_fam"/>
</dbReference>
<feature type="transmembrane region" description="Helical" evidence="8">
    <location>
        <begin position="36"/>
        <end position="60"/>
    </location>
</feature>
<feature type="transmembrane region" description="Helical" evidence="8">
    <location>
        <begin position="114"/>
        <end position="133"/>
    </location>
</feature>
<keyword evidence="7" id="KW-0808">Transferase</keyword>
<keyword evidence="3 7" id="KW-1003">Cell membrane</keyword>
<organism evidence="9 10">
    <name type="scientific">Costertonia aggregata</name>
    <dbReference type="NCBI Taxonomy" id="343403"/>
    <lineage>
        <taxon>Bacteria</taxon>
        <taxon>Pseudomonadati</taxon>
        <taxon>Bacteroidota</taxon>
        <taxon>Flavobacteriia</taxon>
        <taxon>Flavobacteriales</taxon>
        <taxon>Flavobacteriaceae</taxon>
        <taxon>Costertonia</taxon>
    </lineage>
</organism>
<evidence type="ECO:0000256" key="5">
    <source>
        <dbReference type="ARBA" id="ARBA00022989"/>
    </source>
</evidence>
<feature type="transmembrane region" description="Helical" evidence="8">
    <location>
        <begin position="406"/>
        <end position="431"/>
    </location>
</feature>